<gene>
    <name evidence="2" type="ORF">IAG42_18130</name>
</gene>
<accession>A0A7H1B9C1</accession>
<evidence type="ECO:0000256" key="1">
    <source>
        <dbReference type="SAM" id="SignalP"/>
    </source>
</evidence>
<dbReference type="EMBL" id="CP061281">
    <property type="protein sequence ID" value="QNS05326.1"/>
    <property type="molecule type" value="Genomic_DNA"/>
</dbReference>
<sequence length="143" mass="15048">MHTRKTGAFVAGALAAVLIPLAASPAAAAGASKSCSVTGASGSASWTWAGRTKLDPLKLKGKDTKADGFHPAIRLVTYTGSKLKHWPWHHVSGSAETWNTSAHDTRGIKHAGVEVQLYNGRTKVNKPGIVVNCYSGGKVNPRY</sequence>
<dbReference type="KEGG" id="sxn:IAG42_18130"/>
<protein>
    <recommendedName>
        <fullName evidence="4">Secreted protein</fullName>
    </recommendedName>
</protein>
<dbReference type="RefSeq" id="WP_188338021.1">
    <property type="nucleotide sequence ID" value="NZ_CP061281.1"/>
</dbReference>
<feature type="chain" id="PRO_5029021284" description="Secreted protein" evidence="1">
    <location>
        <begin position="29"/>
        <end position="143"/>
    </location>
</feature>
<proteinExistence type="predicted"/>
<evidence type="ECO:0000313" key="2">
    <source>
        <dbReference type="EMBL" id="QNS05326.1"/>
    </source>
</evidence>
<organism evidence="2 3">
    <name type="scientific">Streptomyces xanthii</name>
    <dbReference type="NCBI Taxonomy" id="2768069"/>
    <lineage>
        <taxon>Bacteria</taxon>
        <taxon>Bacillati</taxon>
        <taxon>Actinomycetota</taxon>
        <taxon>Actinomycetes</taxon>
        <taxon>Kitasatosporales</taxon>
        <taxon>Streptomycetaceae</taxon>
        <taxon>Streptomyces</taxon>
    </lineage>
</organism>
<reference evidence="2 3" key="1">
    <citation type="submission" date="2020-09" db="EMBL/GenBank/DDBJ databases">
        <title>A novel species.</title>
        <authorList>
            <person name="Gao J."/>
        </authorList>
    </citation>
    <scope>NUCLEOTIDE SEQUENCE [LARGE SCALE GENOMIC DNA]</scope>
    <source>
        <strain evidence="2 3">CRXT-Y-14</strain>
    </source>
</reference>
<keyword evidence="3" id="KW-1185">Reference proteome</keyword>
<dbReference type="Proteomes" id="UP000516428">
    <property type="component" value="Chromosome"/>
</dbReference>
<feature type="signal peptide" evidence="1">
    <location>
        <begin position="1"/>
        <end position="28"/>
    </location>
</feature>
<dbReference type="AlphaFoldDB" id="A0A7H1B9C1"/>
<evidence type="ECO:0008006" key="4">
    <source>
        <dbReference type="Google" id="ProtNLM"/>
    </source>
</evidence>
<name>A0A7H1B9C1_9ACTN</name>
<evidence type="ECO:0000313" key="3">
    <source>
        <dbReference type="Proteomes" id="UP000516428"/>
    </source>
</evidence>
<keyword evidence="1" id="KW-0732">Signal</keyword>